<dbReference type="AlphaFoldDB" id="A0A1Z1ME26"/>
<dbReference type="HAMAP" id="MF_00131">
    <property type="entry name" value="Trp_synth_alpha"/>
    <property type="match status" value="1"/>
</dbReference>
<evidence type="ECO:0000256" key="2">
    <source>
        <dbReference type="ARBA" id="ARBA00004229"/>
    </source>
</evidence>
<evidence type="ECO:0000256" key="9">
    <source>
        <dbReference type="ARBA" id="ARBA00023141"/>
    </source>
</evidence>
<accession>A0A1Z1ME26</accession>
<keyword evidence="6 12" id="KW-0028">Amino-acid biosynthesis</keyword>
<comment type="pathway">
    <text evidence="3 12">Amino-acid biosynthesis; L-tryptophan biosynthesis; L-tryptophan from chorismate: step 5/5.</text>
</comment>
<evidence type="ECO:0000256" key="3">
    <source>
        <dbReference type="ARBA" id="ARBA00004733"/>
    </source>
</evidence>
<gene>
    <name evidence="12 14" type="primary">trpA</name>
</gene>
<evidence type="ECO:0000256" key="11">
    <source>
        <dbReference type="ARBA" id="ARBA00049047"/>
    </source>
</evidence>
<comment type="subcellular location">
    <subcellularLocation>
        <location evidence="2 12">Plastid</location>
        <location evidence="2 12">Chloroplast</location>
    </subcellularLocation>
</comment>
<reference evidence="14" key="1">
    <citation type="journal article" date="2017" name="J. Phycol.">
        <title>Analysis of chloroplast genomes and a supermatrix inform reclassification of the Rhodomelaceae (Rhodophyta).</title>
        <authorList>
            <person name="Diaz-Tapia P."/>
            <person name="Maggs C.A."/>
            <person name="West J.A."/>
            <person name="Verbruggen H."/>
        </authorList>
    </citation>
    <scope>NUCLEOTIDE SEQUENCE</scope>
    <source>
        <strain evidence="14">PD745</strain>
    </source>
</reference>
<dbReference type="PANTHER" id="PTHR43406:SF1">
    <property type="entry name" value="TRYPTOPHAN SYNTHASE ALPHA CHAIN, CHLOROPLASTIC"/>
    <property type="match status" value="1"/>
</dbReference>
<feature type="active site" description="Proton acceptor" evidence="12">
    <location>
        <position position="49"/>
    </location>
</feature>
<evidence type="ECO:0000256" key="7">
    <source>
        <dbReference type="ARBA" id="ARBA00022640"/>
    </source>
</evidence>
<dbReference type="PANTHER" id="PTHR43406">
    <property type="entry name" value="TRYPTOPHAN SYNTHASE, ALPHA CHAIN"/>
    <property type="match status" value="1"/>
</dbReference>
<evidence type="ECO:0000256" key="1">
    <source>
        <dbReference type="ARBA" id="ARBA00003365"/>
    </source>
</evidence>
<dbReference type="Pfam" id="PF00290">
    <property type="entry name" value="Trp_syntA"/>
    <property type="match status" value="1"/>
</dbReference>
<keyword evidence="5 14" id="KW-0150">Chloroplast</keyword>
<evidence type="ECO:0000256" key="10">
    <source>
        <dbReference type="ARBA" id="ARBA00023239"/>
    </source>
</evidence>
<comment type="function">
    <text evidence="1 12">The alpha subunit is responsible for the aldol cleavage of indoleglycerol phosphate to indole and glyceraldehyde 3-phosphate.</text>
</comment>
<evidence type="ECO:0000256" key="5">
    <source>
        <dbReference type="ARBA" id="ARBA00022528"/>
    </source>
</evidence>
<dbReference type="InterPro" id="IPR013785">
    <property type="entry name" value="Aldolase_TIM"/>
</dbReference>
<dbReference type="CDD" id="cd04724">
    <property type="entry name" value="Tryptophan_synthase_alpha"/>
    <property type="match status" value="1"/>
</dbReference>
<dbReference type="UniPathway" id="UPA00035">
    <property type="reaction ID" value="UER00044"/>
</dbReference>
<geneLocation type="chloroplast" evidence="14"/>
<dbReference type="SUPFAM" id="SSF51366">
    <property type="entry name" value="Ribulose-phoshate binding barrel"/>
    <property type="match status" value="1"/>
</dbReference>
<evidence type="ECO:0000256" key="6">
    <source>
        <dbReference type="ARBA" id="ARBA00022605"/>
    </source>
</evidence>
<dbReference type="Gene3D" id="3.20.20.70">
    <property type="entry name" value="Aldolase class I"/>
    <property type="match status" value="1"/>
</dbReference>
<comment type="similarity">
    <text evidence="12 13">Belongs to the TrpA family.</text>
</comment>
<comment type="catalytic activity">
    <reaction evidence="11 12">
        <text>(1S,2R)-1-C-(indol-3-yl)glycerol 3-phosphate + L-serine = D-glyceraldehyde 3-phosphate + L-tryptophan + H2O</text>
        <dbReference type="Rhea" id="RHEA:10532"/>
        <dbReference type="ChEBI" id="CHEBI:15377"/>
        <dbReference type="ChEBI" id="CHEBI:33384"/>
        <dbReference type="ChEBI" id="CHEBI:57912"/>
        <dbReference type="ChEBI" id="CHEBI:58866"/>
        <dbReference type="ChEBI" id="CHEBI:59776"/>
        <dbReference type="EC" id="4.2.1.20"/>
    </reaction>
</comment>
<dbReference type="NCBIfam" id="TIGR00262">
    <property type="entry name" value="trpA"/>
    <property type="match status" value="1"/>
</dbReference>
<dbReference type="FunFam" id="3.20.20.70:FF:000037">
    <property type="entry name" value="Tryptophan synthase alpha chain"/>
    <property type="match status" value="1"/>
</dbReference>
<evidence type="ECO:0000256" key="13">
    <source>
        <dbReference type="RuleBase" id="RU003662"/>
    </source>
</evidence>
<feature type="active site" description="Proton acceptor" evidence="12">
    <location>
        <position position="60"/>
    </location>
</feature>
<dbReference type="EC" id="4.2.1.20" evidence="12"/>
<comment type="subunit">
    <text evidence="4 12">Tetramer of two alpha and two beta chains.</text>
</comment>
<keyword evidence="7 14" id="KW-0934">Plastid</keyword>
<sequence length="267" mass="29299">MNFISQILEEKRRNSTCALVPFITAGYPNMSTTLEALYALDDQGADIIELGVPYADALADGPIIQKSSKVALDQGVNLNQVISLLDKVQYQLKAPIVIFTYYNPILVKGINNFIEEISIRGVKGLIVPDLPIEETDYLSYLCGKYSVELILFIAPTSSRDRITNILQKAPGCVYLVSSTGVTGVRHNINNQIDSLSTYIKSNTSKLIMLGFGISSPEQVLKVSSWNIDAIVVGSAFVRIMSSDIENSFIINSLVSFCKSMKSAIRSK</sequence>
<evidence type="ECO:0000256" key="8">
    <source>
        <dbReference type="ARBA" id="ARBA00022822"/>
    </source>
</evidence>
<organism evidence="14">
    <name type="scientific">Chondria sp.</name>
    <name type="common">in: red algae</name>
    <dbReference type="NCBI Taxonomy" id="1982705"/>
    <lineage>
        <taxon>Eukaryota</taxon>
        <taxon>Rhodophyta</taxon>
        <taxon>Florideophyceae</taxon>
        <taxon>Rhodymeniophycidae</taxon>
        <taxon>Ceramiales</taxon>
        <taxon>Rhodomelaceae</taxon>
        <taxon>Chondrieae</taxon>
        <taxon>Chondria</taxon>
    </lineage>
</organism>
<protein>
    <recommendedName>
        <fullName evidence="12">Tryptophan synthase alpha chain</fullName>
        <ecNumber evidence="12">4.2.1.20</ecNumber>
    </recommendedName>
</protein>
<name>A0A1Z1ME26_9FLOR</name>
<proteinExistence type="inferred from homology"/>
<keyword evidence="9 12" id="KW-0057">Aromatic amino acid biosynthesis</keyword>
<dbReference type="GO" id="GO:0009507">
    <property type="term" value="C:chloroplast"/>
    <property type="evidence" value="ECO:0007669"/>
    <property type="project" value="UniProtKB-SubCell"/>
</dbReference>
<dbReference type="InterPro" id="IPR011060">
    <property type="entry name" value="RibuloseP-bd_barrel"/>
</dbReference>
<dbReference type="InterPro" id="IPR002028">
    <property type="entry name" value="Trp_synthase_suA"/>
</dbReference>
<dbReference type="GO" id="GO:0005829">
    <property type="term" value="C:cytosol"/>
    <property type="evidence" value="ECO:0007669"/>
    <property type="project" value="TreeGrafter"/>
</dbReference>
<keyword evidence="8 12" id="KW-0822">Tryptophan biosynthesis</keyword>
<dbReference type="GO" id="GO:0004834">
    <property type="term" value="F:tryptophan synthase activity"/>
    <property type="evidence" value="ECO:0007669"/>
    <property type="project" value="UniProtKB-UniRule"/>
</dbReference>
<keyword evidence="10 12" id="KW-0456">Lyase</keyword>
<dbReference type="EMBL" id="MF101431">
    <property type="protein sequence ID" value="ARW64095.1"/>
    <property type="molecule type" value="Genomic_DNA"/>
</dbReference>
<evidence type="ECO:0000313" key="14">
    <source>
        <dbReference type="EMBL" id="ARW64095.1"/>
    </source>
</evidence>
<evidence type="ECO:0000256" key="12">
    <source>
        <dbReference type="HAMAP-Rule" id="MF_00131"/>
    </source>
</evidence>
<evidence type="ECO:0000256" key="4">
    <source>
        <dbReference type="ARBA" id="ARBA00011270"/>
    </source>
</evidence>